<dbReference type="AlphaFoldDB" id="A0A8C3MGX9"/>
<keyword evidence="7" id="KW-0805">Transcription regulation</keyword>
<evidence type="ECO:0000256" key="5">
    <source>
        <dbReference type="ARBA" id="ARBA00022771"/>
    </source>
</evidence>
<feature type="domain" description="RING-type" evidence="9">
    <location>
        <begin position="18"/>
        <end position="57"/>
    </location>
</feature>
<accession>A0A8C3MGX9</accession>
<evidence type="ECO:0000256" key="4">
    <source>
        <dbReference type="ARBA" id="ARBA00022723"/>
    </source>
</evidence>
<dbReference type="PROSITE" id="PS50089">
    <property type="entry name" value="ZF_RING_2"/>
    <property type="match status" value="1"/>
</dbReference>
<keyword evidence="5" id="KW-0863">Zinc-finger</keyword>
<dbReference type="EC" id="2.3.2.27" evidence="2"/>
<dbReference type="InterPro" id="IPR017907">
    <property type="entry name" value="Znf_RING_CS"/>
</dbReference>
<dbReference type="PANTHER" id="PTHR46077">
    <property type="entry name" value="E3 UBIQUITIN-PROTEIN LIGASE TOPORS"/>
    <property type="match status" value="1"/>
</dbReference>
<evidence type="ECO:0000256" key="6">
    <source>
        <dbReference type="ARBA" id="ARBA00022833"/>
    </source>
</evidence>
<name>A0A8C3MGX9_GEOPR</name>
<dbReference type="GO" id="GO:0008270">
    <property type="term" value="F:zinc ion binding"/>
    <property type="evidence" value="ECO:0007669"/>
    <property type="project" value="UniProtKB-KW"/>
</dbReference>
<evidence type="ECO:0000256" key="3">
    <source>
        <dbReference type="ARBA" id="ARBA00022679"/>
    </source>
</evidence>
<dbReference type="InterPro" id="IPR001841">
    <property type="entry name" value="Znf_RING"/>
</dbReference>
<dbReference type="Gene3D" id="3.30.40.10">
    <property type="entry name" value="Zinc/RING finger domain, C3HC4 (zinc finger)"/>
    <property type="match status" value="1"/>
</dbReference>
<protein>
    <recommendedName>
        <fullName evidence="2">RING-type E3 ubiquitin transferase</fullName>
        <ecNumber evidence="2">2.3.2.27</ecNumber>
    </recommendedName>
</protein>
<keyword evidence="4" id="KW-0479">Metal-binding</keyword>
<reference evidence="10" key="2">
    <citation type="submission" date="2025-08" db="UniProtKB">
        <authorList>
            <consortium name="Ensembl"/>
        </authorList>
    </citation>
    <scope>IDENTIFICATION</scope>
</reference>
<keyword evidence="3" id="KW-0808">Transferase</keyword>
<evidence type="ECO:0000259" key="9">
    <source>
        <dbReference type="PROSITE" id="PS50089"/>
    </source>
</evidence>
<dbReference type="Ensembl" id="ENSCPVT00000006401.2">
    <property type="protein sequence ID" value="ENSCPVP00000006166.1"/>
    <property type="gene ID" value="ENSCPVG00000004526.2"/>
</dbReference>
<proteinExistence type="predicted"/>
<evidence type="ECO:0000313" key="10">
    <source>
        <dbReference type="Ensembl" id="ENSCPVP00000006166.1"/>
    </source>
</evidence>
<dbReference type="SMART" id="SM00184">
    <property type="entry name" value="RING"/>
    <property type="match status" value="1"/>
</dbReference>
<dbReference type="Proteomes" id="UP000694382">
    <property type="component" value="Chromosome Z"/>
</dbReference>
<dbReference type="GO" id="GO:0061630">
    <property type="term" value="F:ubiquitin protein ligase activity"/>
    <property type="evidence" value="ECO:0007669"/>
    <property type="project" value="UniProtKB-EC"/>
</dbReference>
<evidence type="ECO:0000256" key="8">
    <source>
        <dbReference type="ARBA" id="ARBA00023163"/>
    </source>
</evidence>
<reference evidence="10" key="1">
    <citation type="submission" date="2020-02" db="EMBL/GenBank/DDBJ databases">
        <authorList>
            <person name="Enbody D E."/>
            <person name="Pettersson E M."/>
        </authorList>
    </citation>
    <scope>NUCLEOTIDE SEQUENCE [LARGE SCALE GENOMIC DNA]</scope>
</reference>
<dbReference type="PROSITE" id="PS00518">
    <property type="entry name" value="ZF_RING_1"/>
    <property type="match status" value="1"/>
</dbReference>
<dbReference type="Pfam" id="PF13639">
    <property type="entry name" value="zf-RING_2"/>
    <property type="match status" value="1"/>
</dbReference>
<dbReference type="InterPro" id="IPR013083">
    <property type="entry name" value="Znf_RING/FYVE/PHD"/>
</dbReference>
<comment type="catalytic activity">
    <reaction evidence="1">
        <text>S-ubiquitinyl-[E2 ubiquitin-conjugating enzyme]-L-cysteine + [acceptor protein]-L-lysine = [E2 ubiquitin-conjugating enzyme]-L-cysteine + N(6)-ubiquitinyl-[acceptor protein]-L-lysine.</text>
        <dbReference type="EC" id="2.3.2.27"/>
    </reaction>
</comment>
<dbReference type="CDD" id="cd23130">
    <property type="entry name" value="RING-HC_EHV1-like"/>
    <property type="match status" value="1"/>
</dbReference>
<dbReference type="PANTHER" id="PTHR46077:SF1">
    <property type="entry name" value="TOP1 BINDING ARGININE_SERINE RICH PROTEIN, E3 UBIQUITIN LIGASE"/>
    <property type="match status" value="1"/>
</dbReference>
<evidence type="ECO:0000313" key="11">
    <source>
        <dbReference type="Proteomes" id="UP000694382"/>
    </source>
</evidence>
<reference evidence="10" key="3">
    <citation type="submission" date="2025-09" db="UniProtKB">
        <authorList>
            <consortium name="Ensembl"/>
        </authorList>
    </citation>
    <scope>IDENTIFICATION</scope>
</reference>
<organism evidence="10 11">
    <name type="scientific">Geospiza parvula</name>
    <name type="common">Small tree-finch</name>
    <name type="synonym">Camarhynchus parvulus</name>
    <dbReference type="NCBI Taxonomy" id="87175"/>
    <lineage>
        <taxon>Eukaryota</taxon>
        <taxon>Metazoa</taxon>
        <taxon>Chordata</taxon>
        <taxon>Craniata</taxon>
        <taxon>Vertebrata</taxon>
        <taxon>Euteleostomi</taxon>
        <taxon>Archelosauria</taxon>
        <taxon>Archosauria</taxon>
        <taxon>Dinosauria</taxon>
        <taxon>Saurischia</taxon>
        <taxon>Theropoda</taxon>
        <taxon>Coelurosauria</taxon>
        <taxon>Aves</taxon>
        <taxon>Neognathae</taxon>
        <taxon>Neoaves</taxon>
        <taxon>Telluraves</taxon>
        <taxon>Australaves</taxon>
        <taxon>Passeriformes</taxon>
        <taxon>Thraupidae</taxon>
        <taxon>Camarhynchus</taxon>
    </lineage>
</organism>
<evidence type="ECO:0000256" key="1">
    <source>
        <dbReference type="ARBA" id="ARBA00000900"/>
    </source>
</evidence>
<keyword evidence="6" id="KW-0862">Zinc</keyword>
<keyword evidence="11" id="KW-1185">Reference proteome</keyword>
<keyword evidence="8" id="KW-0804">Transcription</keyword>
<dbReference type="SUPFAM" id="SSF57850">
    <property type="entry name" value="RING/U-box"/>
    <property type="match status" value="1"/>
</dbReference>
<evidence type="ECO:0000256" key="7">
    <source>
        <dbReference type="ARBA" id="ARBA00023015"/>
    </source>
</evidence>
<sequence>MGKGSDITGMATGTDSNCPICQDTWDDAASALPCCHQFCLGCILRWATTNPSCPLCRTQIETVRFSERGEQDYVQFVITSPVESAETHSQAGRAPGHLDENSPQGPAVSPAPSAQGMLSPAEQGPSGPESVGGLLPEVWAGIFRQRQCVLERMRPWLRQRLQGIFRDRWWQAEVAESSILRELQNFLQEHTAPLVRGLINVIAGWCSREPRAYTFALNILCLEL</sequence>
<dbReference type="GO" id="GO:0000209">
    <property type="term" value="P:protein polyubiquitination"/>
    <property type="evidence" value="ECO:0007669"/>
    <property type="project" value="TreeGrafter"/>
</dbReference>
<dbReference type="GO" id="GO:0006513">
    <property type="term" value="P:protein monoubiquitination"/>
    <property type="evidence" value="ECO:0007669"/>
    <property type="project" value="TreeGrafter"/>
</dbReference>
<evidence type="ECO:0000256" key="2">
    <source>
        <dbReference type="ARBA" id="ARBA00012483"/>
    </source>
</evidence>